<dbReference type="AlphaFoldDB" id="A0A1F8ARE5"/>
<dbReference type="GO" id="GO:0015628">
    <property type="term" value="P:protein secretion by the type II secretion system"/>
    <property type="evidence" value="ECO:0007669"/>
    <property type="project" value="InterPro"/>
</dbReference>
<gene>
    <name evidence="7" type="ORF">A3E44_00725</name>
</gene>
<proteinExistence type="predicted"/>
<evidence type="ECO:0000313" key="8">
    <source>
        <dbReference type="Proteomes" id="UP000178603"/>
    </source>
</evidence>
<dbReference type="PANTHER" id="PTHR30093:SF44">
    <property type="entry name" value="TYPE II SECRETION SYSTEM CORE PROTEIN G"/>
    <property type="match status" value="1"/>
</dbReference>
<comment type="subcellular location">
    <subcellularLocation>
        <location evidence="1">Membrane</location>
        <topology evidence="1">Single-pass membrane protein</topology>
    </subcellularLocation>
</comment>
<dbReference type="SUPFAM" id="SSF54523">
    <property type="entry name" value="Pili subunits"/>
    <property type="match status" value="1"/>
</dbReference>
<dbReference type="NCBIfam" id="TIGR02532">
    <property type="entry name" value="IV_pilin_GFxxxE"/>
    <property type="match status" value="1"/>
</dbReference>
<dbReference type="GO" id="GO:0016020">
    <property type="term" value="C:membrane"/>
    <property type="evidence" value="ECO:0007669"/>
    <property type="project" value="UniProtKB-SubCell"/>
</dbReference>
<keyword evidence="4 6" id="KW-1133">Transmembrane helix</keyword>
<dbReference type="InterPro" id="IPR000983">
    <property type="entry name" value="Bac_GSPG_pilin"/>
</dbReference>
<keyword evidence="5 6" id="KW-0472">Membrane</keyword>
<protein>
    <recommendedName>
        <fullName evidence="9">Type II secretion system protein GspG C-terminal domain-containing protein</fullName>
    </recommendedName>
</protein>
<dbReference type="Gene3D" id="3.30.700.10">
    <property type="entry name" value="Glycoprotein, Type 4 Pilin"/>
    <property type="match status" value="1"/>
</dbReference>
<name>A0A1F8ARE5_9BACT</name>
<evidence type="ECO:0000256" key="3">
    <source>
        <dbReference type="ARBA" id="ARBA00022692"/>
    </source>
</evidence>
<evidence type="ECO:0000256" key="1">
    <source>
        <dbReference type="ARBA" id="ARBA00004167"/>
    </source>
</evidence>
<evidence type="ECO:0000256" key="5">
    <source>
        <dbReference type="ARBA" id="ARBA00023136"/>
    </source>
</evidence>
<organism evidence="7 8">
    <name type="scientific">Candidatus Woesebacteria bacterium RIFCSPHIGHO2_12_FULL_41_24</name>
    <dbReference type="NCBI Taxonomy" id="1802510"/>
    <lineage>
        <taxon>Bacteria</taxon>
        <taxon>Candidatus Woeseibacteriota</taxon>
    </lineage>
</organism>
<dbReference type="Pfam" id="PF07963">
    <property type="entry name" value="N_methyl"/>
    <property type="match status" value="1"/>
</dbReference>
<dbReference type="EMBL" id="MGGW01000017">
    <property type="protein sequence ID" value="OGM54190.1"/>
    <property type="molecule type" value="Genomic_DNA"/>
</dbReference>
<dbReference type="InterPro" id="IPR045584">
    <property type="entry name" value="Pilin-like"/>
</dbReference>
<dbReference type="PANTHER" id="PTHR30093">
    <property type="entry name" value="GENERAL SECRETION PATHWAY PROTEIN G"/>
    <property type="match status" value="1"/>
</dbReference>
<evidence type="ECO:0000313" key="7">
    <source>
        <dbReference type="EMBL" id="OGM54190.1"/>
    </source>
</evidence>
<dbReference type="PRINTS" id="PR00813">
    <property type="entry name" value="BCTERIALGSPG"/>
</dbReference>
<sequence length="144" mass="15177">MLKKGFTLIELLVTITIIGMLATLSLFALQNARVQGRDAQRKANLETIRSAIEFRRADCGTYPATMPAVAAVWDGQGCNTNVYVQARPGDPQSPTRLYLYTPGAGNLTYSVCAALEEAPATACTGIPGCGGACGVACNYCVINP</sequence>
<dbReference type="InterPro" id="IPR012902">
    <property type="entry name" value="N_methyl_site"/>
</dbReference>
<feature type="transmembrane region" description="Helical" evidence="6">
    <location>
        <begin position="6"/>
        <end position="29"/>
    </location>
</feature>
<dbReference type="Proteomes" id="UP000178603">
    <property type="component" value="Unassembled WGS sequence"/>
</dbReference>
<keyword evidence="2" id="KW-0488">Methylation</keyword>
<dbReference type="GO" id="GO:0015627">
    <property type="term" value="C:type II protein secretion system complex"/>
    <property type="evidence" value="ECO:0007669"/>
    <property type="project" value="InterPro"/>
</dbReference>
<reference evidence="7 8" key="1">
    <citation type="journal article" date="2016" name="Nat. Commun.">
        <title>Thousands of microbial genomes shed light on interconnected biogeochemical processes in an aquifer system.</title>
        <authorList>
            <person name="Anantharaman K."/>
            <person name="Brown C.T."/>
            <person name="Hug L.A."/>
            <person name="Sharon I."/>
            <person name="Castelle C.J."/>
            <person name="Probst A.J."/>
            <person name="Thomas B.C."/>
            <person name="Singh A."/>
            <person name="Wilkins M.J."/>
            <person name="Karaoz U."/>
            <person name="Brodie E.L."/>
            <person name="Williams K.H."/>
            <person name="Hubbard S.S."/>
            <person name="Banfield J.F."/>
        </authorList>
    </citation>
    <scope>NUCLEOTIDE SEQUENCE [LARGE SCALE GENOMIC DNA]</scope>
</reference>
<comment type="caution">
    <text evidence="7">The sequence shown here is derived from an EMBL/GenBank/DDBJ whole genome shotgun (WGS) entry which is preliminary data.</text>
</comment>
<keyword evidence="3 6" id="KW-0812">Transmembrane</keyword>
<dbReference type="PROSITE" id="PS00409">
    <property type="entry name" value="PROKAR_NTER_METHYL"/>
    <property type="match status" value="1"/>
</dbReference>
<evidence type="ECO:0000256" key="4">
    <source>
        <dbReference type="ARBA" id="ARBA00022989"/>
    </source>
</evidence>
<evidence type="ECO:0008006" key="9">
    <source>
        <dbReference type="Google" id="ProtNLM"/>
    </source>
</evidence>
<accession>A0A1F8ARE5</accession>
<evidence type="ECO:0000256" key="2">
    <source>
        <dbReference type="ARBA" id="ARBA00022481"/>
    </source>
</evidence>
<evidence type="ECO:0000256" key="6">
    <source>
        <dbReference type="SAM" id="Phobius"/>
    </source>
</evidence>